<keyword evidence="3" id="KW-1185">Reference proteome</keyword>
<reference evidence="2 3" key="1">
    <citation type="submission" date="2018-03" db="EMBL/GenBank/DDBJ databases">
        <title>Ahniella affigens gen. nov., sp. nov., a gammaproteobacterium isolated from sandy soil near a stream.</title>
        <authorList>
            <person name="Ko Y."/>
            <person name="Kim J.-H."/>
        </authorList>
    </citation>
    <scope>NUCLEOTIDE SEQUENCE [LARGE SCALE GENOMIC DNA]</scope>
    <source>
        <strain evidence="2 3">D13</strain>
    </source>
</reference>
<evidence type="ECO:0000313" key="3">
    <source>
        <dbReference type="Proteomes" id="UP000241074"/>
    </source>
</evidence>
<evidence type="ECO:0000313" key="2">
    <source>
        <dbReference type="EMBL" id="AVP97479.1"/>
    </source>
</evidence>
<reference evidence="2 3" key="2">
    <citation type="submission" date="2018-03" db="EMBL/GenBank/DDBJ databases">
        <authorList>
            <person name="Keele B.F."/>
        </authorList>
    </citation>
    <scope>NUCLEOTIDE SEQUENCE [LARGE SCALE GENOMIC DNA]</scope>
    <source>
        <strain evidence="2 3">D13</strain>
    </source>
</reference>
<dbReference type="RefSeq" id="WP_106891403.1">
    <property type="nucleotide sequence ID" value="NZ_CP027860.1"/>
</dbReference>
<dbReference type="EMBL" id="CP027860">
    <property type="protein sequence ID" value="AVP97479.1"/>
    <property type="molecule type" value="Genomic_DNA"/>
</dbReference>
<dbReference type="KEGG" id="xba:C7S18_09850"/>
<gene>
    <name evidence="2" type="ORF">C7S18_09850</name>
</gene>
<keyword evidence="1" id="KW-1133">Transmembrane helix</keyword>
<dbReference type="Proteomes" id="UP000241074">
    <property type="component" value="Chromosome"/>
</dbReference>
<keyword evidence="1" id="KW-0472">Membrane</keyword>
<dbReference type="OrthoDB" id="5347798at2"/>
<evidence type="ECO:0000256" key="1">
    <source>
        <dbReference type="SAM" id="Phobius"/>
    </source>
</evidence>
<keyword evidence="1" id="KW-0812">Transmembrane</keyword>
<name>A0A2P1PRL2_9GAMM</name>
<evidence type="ECO:0008006" key="4">
    <source>
        <dbReference type="Google" id="ProtNLM"/>
    </source>
</evidence>
<organism evidence="2 3">
    <name type="scientific">Ahniella affigens</name>
    <dbReference type="NCBI Taxonomy" id="2021234"/>
    <lineage>
        <taxon>Bacteria</taxon>
        <taxon>Pseudomonadati</taxon>
        <taxon>Pseudomonadota</taxon>
        <taxon>Gammaproteobacteria</taxon>
        <taxon>Lysobacterales</taxon>
        <taxon>Rhodanobacteraceae</taxon>
        <taxon>Ahniella</taxon>
    </lineage>
</organism>
<sequence length="610" mass="66733">MSELERLKSILLGSEQARLAALESHQQDLPAQLPALIEQSQQQQPDALAKALATPVAEALGGAVQARRQQLVDALFPVIMPAIRRSITEYLRAVSSDLNRIFESSLTWRGLKWRLEARRLGVSYAAIALRHSLLYQVDHLFLIQRESGLILDRESAPGLAELDADAVAGMLTAIGDFVRDSVGEGQAELSSATVGEHLIWVLSGPKAKLAAWIQGVPPESLKTELAARLERVHADYGDQLGLDPAQLQAIPGLRDALTPADLKATRDVPANNRSMRPVLWLGAGLLLLLLLILGWLWHWDRRLDALEAKLQDMPGVRVLARSSWPGSSVRFTVLRDPVAEPIAPVVRAHLGDAIDLTLDEEAFVSADGPIVAQRLRDTFDLPSTLQILQVADRTEIHGSLPARAALKLHQQGRRVPGVQQLDFRTALVDWSTELGDLGELPEDLHTEFDGTRVRLSAFAPRPWIQAASARLRAASWSRSIDLTGLSDSWPAQIVAVNAELAALPVHFEQARSDRIDGLPALLAGLPDLLQPWAGQTKALRVQCVGGSDPSGAETGNLRLELARATRLCNELRRELDLSMPGLQWEAAASPDRATIRERTAYVRLELIDPS</sequence>
<dbReference type="AlphaFoldDB" id="A0A2P1PRL2"/>
<proteinExistence type="predicted"/>
<feature type="transmembrane region" description="Helical" evidence="1">
    <location>
        <begin position="278"/>
        <end position="299"/>
    </location>
</feature>
<protein>
    <recommendedName>
        <fullName evidence="4">Flagellar motor protein MotB</fullName>
    </recommendedName>
</protein>
<accession>A0A2P1PRL2</accession>